<dbReference type="GeneID" id="70252406"/>
<dbReference type="InterPro" id="IPR050593">
    <property type="entry name" value="LovG"/>
</dbReference>
<accession>A0AAD4Q255</accession>
<organism evidence="3 4">
    <name type="scientific">Talaromyces proteolyticus</name>
    <dbReference type="NCBI Taxonomy" id="1131652"/>
    <lineage>
        <taxon>Eukaryota</taxon>
        <taxon>Fungi</taxon>
        <taxon>Dikarya</taxon>
        <taxon>Ascomycota</taxon>
        <taxon>Pezizomycotina</taxon>
        <taxon>Eurotiomycetes</taxon>
        <taxon>Eurotiomycetidae</taxon>
        <taxon>Eurotiales</taxon>
        <taxon>Trichocomaceae</taxon>
        <taxon>Talaromyces</taxon>
        <taxon>Talaromyces sect. Bacilispori</taxon>
    </lineage>
</organism>
<dbReference type="RefSeq" id="XP_046073674.1">
    <property type="nucleotide sequence ID" value="XM_046222119.1"/>
</dbReference>
<dbReference type="GO" id="GO:0005634">
    <property type="term" value="C:nucleus"/>
    <property type="evidence" value="ECO:0007669"/>
    <property type="project" value="TreeGrafter"/>
</dbReference>
<dbReference type="SUPFAM" id="SSF53474">
    <property type="entry name" value="alpha/beta-Hydrolases"/>
    <property type="match status" value="1"/>
</dbReference>
<proteinExistence type="predicted"/>
<comment type="caution">
    <text evidence="3">The sequence shown here is derived from an EMBL/GenBank/DDBJ whole genome shotgun (WGS) entry which is preliminary data.</text>
</comment>
<keyword evidence="1" id="KW-0378">Hydrolase</keyword>
<dbReference type="EMBL" id="JAJTJA010000005">
    <property type="protein sequence ID" value="KAH8699210.1"/>
    <property type="molecule type" value="Genomic_DNA"/>
</dbReference>
<protein>
    <submittedName>
        <fullName evidence="3">DUF341 family oxidoreductase</fullName>
    </submittedName>
</protein>
<evidence type="ECO:0000313" key="3">
    <source>
        <dbReference type="EMBL" id="KAH8699210.1"/>
    </source>
</evidence>
<evidence type="ECO:0000259" key="2">
    <source>
        <dbReference type="Pfam" id="PF03959"/>
    </source>
</evidence>
<dbReference type="Gene3D" id="3.40.50.1820">
    <property type="entry name" value="alpha/beta hydrolase"/>
    <property type="match status" value="1"/>
</dbReference>
<dbReference type="Pfam" id="PF03959">
    <property type="entry name" value="FSH1"/>
    <property type="match status" value="1"/>
</dbReference>
<sequence length="249" mass="27459">MHFLCLHGAIGNIDNISIQLAPLEKELAKDKTATFHYIKAPVTVNPPEGFKECFGPGPHYRWMDDGGSGQDSMLNRIRELPVGHNPEDVMRTLASKEVMWKNRDSVMKYLNDMLDTHPEVEGLIGYSEGSAMGATYILDEQDRLERESRPRRIKCALFFTGWPPAAADNSLVLADESDITIDVPTLHVVGANDPYRYGALALYNVCDPDTAIMFDTGKGHTIPRAGPVISELAFAVQELILNAKSADSA</sequence>
<dbReference type="InterPro" id="IPR005645">
    <property type="entry name" value="FSH-like_dom"/>
</dbReference>
<keyword evidence="4" id="KW-1185">Reference proteome</keyword>
<evidence type="ECO:0000313" key="4">
    <source>
        <dbReference type="Proteomes" id="UP001201262"/>
    </source>
</evidence>
<feature type="domain" description="Serine hydrolase" evidence="2">
    <location>
        <begin position="2"/>
        <end position="227"/>
    </location>
</feature>
<reference evidence="3" key="1">
    <citation type="submission" date="2021-12" db="EMBL/GenBank/DDBJ databases">
        <title>Convergent genome expansion in fungi linked to evolution of root-endophyte symbiosis.</title>
        <authorList>
            <consortium name="DOE Joint Genome Institute"/>
            <person name="Ke Y.-H."/>
            <person name="Bonito G."/>
            <person name="Liao H.-L."/>
            <person name="Looney B."/>
            <person name="Rojas-Flechas A."/>
            <person name="Nash J."/>
            <person name="Hameed K."/>
            <person name="Schadt C."/>
            <person name="Martin F."/>
            <person name="Crous P.W."/>
            <person name="Miettinen O."/>
            <person name="Magnuson J.K."/>
            <person name="Labbe J."/>
            <person name="Jacobson D."/>
            <person name="Doktycz M.J."/>
            <person name="Veneault-Fourrey C."/>
            <person name="Kuo A."/>
            <person name="Mondo S."/>
            <person name="Calhoun S."/>
            <person name="Riley R."/>
            <person name="Ohm R."/>
            <person name="LaButti K."/>
            <person name="Andreopoulos B."/>
            <person name="Pangilinan J."/>
            <person name="Nolan M."/>
            <person name="Tritt A."/>
            <person name="Clum A."/>
            <person name="Lipzen A."/>
            <person name="Daum C."/>
            <person name="Barry K."/>
            <person name="Grigoriev I.V."/>
            <person name="Vilgalys R."/>
        </authorList>
    </citation>
    <scope>NUCLEOTIDE SEQUENCE</scope>
    <source>
        <strain evidence="3">PMI_201</strain>
    </source>
</reference>
<dbReference type="GO" id="GO:0016787">
    <property type="term" value="F:hydrolase activity"/>
    <property type="evidence" value="ECO:0007669"/>
    <property type="project" value="UniProtKB-KW"/>
</dbReference>
<name>A0AAD4Q255_9EURO</name>
<evidence type="ECO:0000256" key="1">
    <source>
        <dbReference type="ARBA" id="ARBA00022801"/>
    </source>
</evidence>
<dbReference type="AlphaFoldDB" id="A0AAD4Q255"/>
<dbReference type="GO" id="GO:0019748">
    <property type="term" value="P:secondary metabolic process"/>
    <property type="evidence" value="ECO:0007669"/>
    <property type="project" value="TreeGrafter"/>
</dbReference>
<dbReference type="Proteomes" id="UP001201262">
    <property type="component" value="Unassembled WGS sequence"/>
</dbReference>
<gene>
    <name evidence="3" type="ORF">BGW36DRAFT_460979</name>
</gene>
<dbReference type="PANTHER" id="PTHR48070">
    <property type="entry name" value="ESTERASE OVCA2"/>
    <property type="match status" value="1"/>
</dbReference>
<dbReference type="PANTHER" id="PTHR48070:SF4">
    <property type="entry name" value="ESTERASE ALNB"/>
    <property type="match status" value="1"/>
</dbReference>
<dbReference type="InterPro" id="IPR029058">
    <property type="entry name" value="AB_hydrolase_fold"/>
</dbReference>
<dbReference type="GO" id="GO:0005737">
    <property type="term" value="C:cytoplasm"/>
    <property type="evidence" value="ECO:0007669"/>
    <property type="project" value="TreeGrafter"/>
</dbReference>